<protein>
    <submittedName>
        <fullName evidence="1">Uncharacterized protein</fullName>
    </submittedName>
</protein>
<gene>
    <name evidence="1" type="ORF">V8G54_004376</name>
</gene>
<name>A0AAQ3SCT5_VIGMU</name>
<evidence type="ECO:0000313" key="1">
    <source>
        <dbReference type="EMBL" id="WVZ25832.1"/>
    </source>
</evidence>
<accession>A0AAQ3SCT5</accession>
<organism evidence="1 2">
    <name type="scientific">Vigna mungo</name>
    <name type="common">Black gram</name>
    <name type="synonym">Phaseolus mungo</name>
    <dbReference type="NCBI Taxonomy" id="3915"/>
    <lineage>
        <taxon>Eukaryota</taxon>
        <taxon>Viridiplantae</taxon>
        <taxon>Streptophyta</taxon>
        <taxon>Embryophyta</taxon>
        <taxon>Tracheophyta</taxon>
        <taxon>Spermatophyta</taxon>
        <taxon>Magnoliopsida</taxon>
        <taxon>eudicotyledons</taxon>
        <taxon>Gunneridae</taxon>
        <taxon>Pentapetalae</taxon>
        <taxon>rosids</taxon>
        <taxon>fabids</taxon>
        <taxon>Fabales</taxon>
        <taxon>Fabaceae</taxon>
        <taxon>Papilionoideae</taxon>
        <taxon>50 kb inversion clade</taxon>
        <taxon>NPAAA clade</taxon>
        <taxon>indigoferoid/millettioid clade</taxon>
        <taxon>Phaseoleae</taxon>
        <taxon>Vigna</taxon>
    </lineage>
</organism>
<dbReference type="EMBL" id="CP144700">
    <property type="protein sequence ID" value="WVZ25832.1"/>
    <property type="molecule type" value="Genomic_DNA"/>
</dbReference>
<reference evidence="1 2" key="1">
    <citation type="journal article" date="2023" name="Life. Sci Alliance">
        <title>Evolutionary insights into 3D genome organization and epigenetic landscape of Vigna mungo.</title>
        <authorList>
            <person name="Junaid A."/>
            <person name="Singh B."/>
            <person name="Bhatia S."/>
        </authorList>
    </citation>
    <scope>NUCLEOTIDE SEQUENCE [LARGE SCALE GENOMIC DNA]</scope>
    <source>
        <strain evidence="1">Urdbean</strain>
    </source>
</reference>
<proteinExistence type="predicted"/>
<sequence>MSILPNRYSALDWKPEPDNWSRESMRKLLPSIFRPSCSPQVMEINDSKETDTSSDRPAMELKLSYMSHVWPVDFCEIRAIGIVREKIESLSHLTYIANTLIVYRSFYVGFGHAFPEIVFVGITKNVIRRCAYGSFCFVFGSCRCVGVQLSVLLSGTLPLGVQLSALLSRSGGDNDVANLIYLRLKGEGIWIFFATHTCFLSIGALGGKLGVVGTVLLHHWVFFLLPFPPFL</sequence>
<dbReference type="AlphaFoldDB" id="A0AAQ3SCT5"/>
<dbReference type="Proteomes" id="UP001374535">
    <property type="component" value="Chromosome 1"/>
</dbReference>
<evidence type="ECO:0000313" key="2">
    <source>
        <dbReference type="Proteomes" id="UP001374535"/>
    </source>
</evidence>
<keyword evidence="2" id="KW-1185">Reference proteome</keyword>